<dbReference type="EMBL" id="CP101751">
    <property type="protein sequence ID" value="UUC46154.1"/>
    <property type="molecule type" value="Genomic_DNA"/>
</dbReference>
<dbReference type="SUPFAM" id="SSF52833">
    <property type="entry name" value="Thioredoxin-like"/>
    <property type="match status" value="1"/>
</dbReference>
<dbReference type="Gene3D" id="3.40.30.10">
    <property type="entry name" value="Glutaredoxin"/>
    <property type="match status" value="1"/>
</dbReference>
<gene>
    <name evidence="2" type="ORF">NOX80_02860</name>
</gene>
<dbReference type="RefSeq" id="WP_256551829.1">
    <property type="nucleotide sequence ID" value="NZ_CP101751.1"/>
</dbReference>
<organism evidence="2 3">
    <name type="scientific">Flavobacterium cerinum</name>
    <dbReference type="NCBI Taxonomy" id="2502784"/>
    <lineage>
        <taxon>Bacteria</taxon>
        <taxon>Pseudomonadati</taxon>
        <taxon>Bacteroidota</taxon>
        <taxon>Flavobacteriia</taxon>
        <taxon>Flavobacteriales</taxon>
        <taxon>Flavobacteriaceae</taxon>
        <taxon>Flavobacterium</taxon>
    </lineage>
</organism>
<protein>
    <submittedName>
        <fullName evidence="2">Thioredoxin family protein</fullName>
    </submittedName>
</protein>
<evidence type="ECO:0000313" key="3">
    <source>
        <dbReference type="Proteomes" id="UP001059844"/>
    </source>
</evidence>
<dbReference type="InterPro" id="IPR036249">
    <property type="entry name" value="Thioredoxin-like_sf"/>
</dbReference>
<dbReference type="Proteomes" id="UP001059844">
    <property type="component" value="Chromosome"/>
</dbReference>
<accession>A0ABY5IU20</accession>
<proteinExistence type="predicted"/>
<sequence>MKKVVLFLVFFFWVIPPGFAQLKTYTFEEAELLSKQHPKPYFVFVHTSWCKYCKMMEKTTFQNPEVISILNDNFYFISFDAENQNPVRFREHTFYFHPTGTNTGYHELAYQLAMVNGQLSFPTITLLNPETEILYQHVNFLNVKSLKVILSQVMRN</sequence>
<keyword evidence="3" id="KW-1185">Reference proteome</keyword>
<dbReference type="Pfam" id="PF13098">
    <property type="entry name" value="Thioredoxin_2"/>
    <property type="match status" value="1"/>
</dbReference>
<name>A0ABY5IU20_9FLAO</name>
<dbReference type="InterPro" id="IPR012336">
    <property type="entry name" value="Thioredoxin-like_fold"/>
</dbReference>
<evidence type="ECO:0000313" key="2">
    <source>
        <dbReference type="EMBL" id="UUC46154.1"/>
    </source>
</evidence>
<evidence type="ECO:0000259" key="1">
    <source>
        <dbReference type="Pfam" id="PF13098"/>
    </source>
</evidence>
<feature type="domain" description="Thioredoxin-like fold" evidence="1">
    <location>
        <begin position="35"/>
        <end position="136"/>
    </location>
</feature>
<reference evidence="2" key="1">
    <citation type="submission" date="2022-07" db="EMBL/GenBank/DDBJ databases">
        <title>Isolation, identification, and degradation of a PFOSA degrading strain from sewage treatment plant.</title>
        <authorList>
            <person name="Zhang L."/>
            <person name="Huo Y."/>
        </authorList>
    </citation>
    <scope>NUCLEOTIDE SEQUENCE</scope>
    <source>
        <strain evidence="2">C1</strain>
    </source>
</reference>